<reference evidence="1" key="1">
    <citation type="submission" date="2022-11" db="EMBL/GenBank/DDBJ databases">
        <authorList>
            <person name="Hyden B.L."/>
            <person name="Feng K."/>
            <person name="Yates T."/>
            <person name="Jawdy S."/>
            <person name="Smart L.B."/>
            <person name="Muchero W."/>
        </authorList>
    </citation>
    <scope>NUCLEOTIDE SEQUENCE</scope>
    <source>
        <tissue evidence="1">Shoot tip</tissue>
    </source>
</reference>
<proteinExistence type="predicted"/>
<comment type="caution">
    <text evidence="1">The sequence shown here is derived from an EMBL/GenBank/DDBJ whole genome shotgun (WGS) entry which is preliminary data.</text>
</comment>
<dbReference type="AlphaFoldDB" id="A0A9Q0Z685"/>
<evidence type="ECO:0000313" key="1">
    <source>
        <dbReference type="EMBL" id="KAJ6722999.1"/>
    </source>
</evidence>
<dbReference type="EMBL" id="JAPFFM010000013">
    <property type="protein sequence ID" value="KAJ6722999.1"/>
    <property type="molecule type" value="Genomic_DNA"/>
</dbReference>
<reference evidence="1" key="2">
    <citation type="journal article" date="2023" name="Int. J. Mol. Sci.">
        <title>De Novo Assembly and Annotation of 11 Diverse Shrub Willow (Salix) Genomes Reveals Novel Gene Organization in Sex-Linked Regions.</title>
        <authorList>
            <person name="Hyden B."/>
            <person name="Feng K."/>
            <person name="Yates T.B."/>
            <person name="Jawdy S."/>
            <person name="Cereghino C."/>
            <person name="Smart L.B."/>
            <person name="Muchero W."/>
        </authorList>
    </citation>
    <scope>NUCLEOTIDE SEQUENCE</scope>
    <source>
        <tissue evidence="1">Shoot tip</tissue>
    </source>
</reference>
<gene>
    <name evidence="1" type="ORF">OIU74_007558</name>
</gene>
<sequence length="88" mass="9594">MLTGSTTTTFSKWHAHERQESLRFLIGVGSGCDANIHSPGLTNCIKINLWEHSLVANSNAVAALLIKAVRCPTLEIPCPRQPQVNKSI</sequence>
<organism evidence="1 2">
    <name type="scientific">Salix koriyanagi</name>
    <dbReference type="NCBI Taxonomy" id="2511006"/>
    <lineage>
        <taxon>Eukaryota</taxon>
        <taxon>Viridiplantae</taxon>
        <taxon>Streptophyta</taxon>
        <taxon>Embryophyta</taxon>
        <taxon>Tracheophyta</taxon>
        <taxon>Spermatophyta</taxon>
        <taxon>Magnoliopsida</taxon>
        <taxon>eudicotyledons</taxon>
        <taxon>Gunneridae</taxon>
        <taxon>Pentapetalae</taxon>
        <taxon>rosids</taxon>
        <taxon>fabids</taxon>
        <taxon>Malpighiales</taxon>
        <taxon>Salicaceae</taxon>
        <taxon>Saliceae</taxon>
        <taxon>Salix</taxon>
    </lineage>
</organism>
<accession>A0A9Q0Z685</accession>
<name>A0A9Q0Z685_9ROSI</name>
<protein>
    <submittedName>
        <fullName evidence="1">Uncharacterized protein</fullName>
    </submittedName>
</protein>
<dbReference type="Proteomes" id="UP001151752">
    <property type="component" value="Chromosome 14"/>
</dbReference>
<keyword evidence="2" id="KW-1185">Reference proteome</keyword>
<evidence type="ECO:0000313" key="2">
    <source>
        <dbReference type="Proteomes" id="UP001151752"/>
    </source>
</evidence>